<dbReference type="Pfam" id="PF00326">
    <property type="entry name" value="Peptidase_S9"/>
    <property type="match status" value="1"/>
</dbReference>
<dbReference type="GO" id="GO:0006508">
    <property type="term" value="P:proteolysis"/>
    <property type="evidence" value="ECO:0007669"/>
    <property type="project" value="InterPro"/>
</dbReference>
<reference evidence="2" key="1">
    <citation type="submission" date="2021-01" db="EMBL/GenBank/DDBJ databases">
        <authorList>
            <person name="Corre E."/>
            <person name="Pelletier E."/>
            <person name="Niang G."/>
            <person name="Scheremetjew M."/>
            <person name="Finn R."/>
            <person name="Kale V."/>
            <person name="Holt S."/>
            <person name="Cochrane G."/>
            <person name="Meng A."/>
            <person name="Brown T."/>
            <person name="Cohen L."/>
        </authorList>
    </citation>
    <scope>NUCLEOTIDE SEQUENCE</scope>
    <source>
        <strain evidence="2">CCMP441</strain>
    </source>
</reference>
<dbReference type="PANTHER" id="PTHR12277">
    <property type="entry name" value="ALPHA/BETA HYDROLASE DOMAIN-CONTAINING PROTEIN"/>
    <property type="match status" value="1"/>
</dbReference>
<dbReference type="PANTHER" id="PTHR12277:SF81">
    <property type="entry name" value="PROTEIN ABHD13"/>
    <property type="match status" value="1"/>
</dbReference>
<feature type="domain" description="Peptidase S9 prolyl oligopeptidase catalytic" evidence="1">
    <location>
        <begin position="161"/>
        <end position="207"/>
    </location>
</feature>
<sequence length="253" mass="27836">MGQVVARLAFLPPAPSYEKTWSELEWATTKRGERIPLLYVPCEGAKYTVLFSHANAEDLGHVAEHLKLLSNVLQVNVLGYDYTGYGCASGVPSEADCYSDLAAAFEFLMVKKQQLPQNVVLYGRSIGSGPTCEMASRTQVGGVIVQSAFTSCIRVAYDVRHTAFDAFCNLDKVSKIKCPVLVIHGTKDDVVPLGHGKALFKMCKRPHRPFWVGGAGHNDIEVSHFPALCQRVQEFVWGLDPEWSIVPGTTFCL</sequence>
<dbReference type="Gene3D" id="3.40.50.1820">
    <property type="entry name" value="alpha/beta hydrolase"/>
    <property type="match status" value="1"/>
</dbReference>
<dbReference type="GO" id="GO:0008236">
    <property type="term" value="F:serine-type peptidase activity"/>
    <property type="evidence" value="ECO:0007669"/>
    <property type="project" value="InterPro"/>
</dbReference>
<proteinExistence type="predicted"/>
<dbReference type="InterPro" id="IPR029058">
    <property type="entry name" value="AB_hydrolase_fold"/>
</dbReference>
<gene>
    <name evidence="2" type="ORF">HAND1043_LOCUS1547</name>
</gene>
<dbReference type="EMBL" id="HBFK01002531">
    <property type="protein sequence ID" value="CAD8735056.1"/>
    <property type="molecule type" value="Transcribed_RNA"/>
</dbReference>
<accession>A0A6T8GYY9</accession>
<organism evidence="2">
    <name type="scientific">Hemiselmis andersenii</name>
    <name type="common">Cryptophyte alga</name>
    <dbReference type="NCBI Taxonomy" id="464988"/>
    <lineage>
        <taxon>Eukaryota</taxon>
        <taxon>Cryptophyceae</taxon>
        <taxon>Cryptomonadales</taxon>
        <taxon>Hemiselmidaceae</taxon>
        <taxon>Hemiselmis</taxon>
    </lineage>
</organism>
<dbReference type="AlphaFoldDB" id="A0A6T8GYY9"/>
<name>A0A6T8GYY9_HEMAN</name>
<evidence type="ECO:0000313" key="2">
    <source>
        <dbReference type="EMBL" id="CAD8735056.1"/>
    </source>
</evidence>
<evidence type="ECO:0000259" key="1">
    <source>
        <dbReference type="Pfam" id="PF00326"/>
    </source>
</evidence>
<dbReference type="InterPro" id="IPR001375">
    <property type="entry name" value="Peptidase_S9_cat"/>
</dbReference>
<dbReference type="SUPFAM" id="SSF53474">
    <property type="entry name" value="alpha/beta-Hydrolases"/>
    <property type="match status" value="1"/>
</dbReference>
<protein>
    <recommendedName>
        <fullName evidence="1">Peptidase S9 prolyl oligopeptidase catalytic domain-containing protein</fullName>
    </recommendedName>
</protein>